<evidence type="ECO:0000256" key="1">
    <source>
        <dbReference type="SAM" id="MobiDB-lite"/>
    </source>
</evidence>
<sequence length="148" mass="16260">MAQAVSSMQQALQSASRETTMVLSNILTFRRQAVLKTLPSSFSVSDKRSLLQSLVDFPLLFKEEKVMQAKRHSETQATKSFQEAAAATFRKRPQPPASSLSVHPANRPSTSGYRPSQRQPALFSKPSRPVSSLAQRGCHTAGPRKSGF</sequence>
<comment type="caution">
    <text evidence="2">The sequence shown here is derived from an EMBL/GenBank/DDBJ whole genome shotgun (WGS) entry which is preliminary data.</text>
</comment>
<evidence type="ECO:0000313" key="3">
    <source>
        <dbReference type="Proteomes" id="UP000324222"/>
    </source>
</evidence>
<proteinExistence type="predicted"/>
<accession>A0A5B7H4W7</accession>
<reference evidence="2 3" key="1">
    <citation type="submission" date="2019-05" db="EMBL/GenBank/DDBJ databases">
        <title>Another draft genome of Portunus trituberculatus and its Hox gene families provides insights of decapod evolution.</title>
        <authorList>
            <person name="Jeong J.-H."/>
            <person name="Song I."/>
            <person name="Kim S."/>
            <person name="Choi T."/>
            <person name="Kim D."/>
            <person name="Ryu S."/>
            <person name="Kim W."/>
        </authorList>
    </citation>
    <scope>NUCLEOTIDE SEQUENCE [LARGE SCALE GENOMIC DNA]</scope>
    <source>
        <tissue evidence="2">Muscle</tissue>
    </source>
</reference>
<gene>
    <name evidence="2" type="ORF">E2C01_061817</name>
</gene>
<feature type="compositionally biased region" description="Polar residues" evidence="1">
    <location>
        <begin position="97"/>
        <end position="119"/>
    </location>
</feature>
<keyword evidence="3" id="KW-1185">Reference proteome</keyword>
<organism evidence="2 3">
    <name type="scientific">Portunus trituberculatus</name>
    <name type="common">Swimming crab</name>
    <name type="synonym">Neptunus trituberculatus</name>
    <dbReference type="NCBI Taxonomy" id="210409"/>
    <lineage>
        <taxon>Eukaryota</taxon>
        <taxon>Metazoa</taxon>
        <taxon>Ecdysozoa</taxon>
        <taxon>Arthropoda</taxon>
        <taxon>Crustacea</taxon>
        <taxon>Multicrustacea</taxon>
        <taxon>Malacostraca</taxon>
        <taxon>Eumalacostraca</taxon>
        <taxon>Eucarida</taxon>
        <taxon>Decapoda</taxon>
        <taxon>Pleocyemata</taxon>
        <taxon>Brachyura</taxon>
        <taxon>Eubrachyura</taxon>
        <taxon>Portunoidea</taxon>
        <taxon>Portunidae</taxon>
        <taxon>Portuninae</taxon>
        <taxon>Portunus</taxon>
    </lineage>
</organism>
<dbReference type="Proteomes" id="UP000324222">
    <property type="component" value="Unassembled WGS sequence"/>
</dbReference>
<dbReference type="AlphaFoldDB" id="A0A5B7H4W7"/>
<name>A0A5B7H4W7_PORTR</name>
<protein>
    <submittedName>
        <fullName evidence="2">Uncharacterized protein</fullName>
    </submittedName>
</protein>
<evidence type="ECO:0000313" key="2">
    <source>
        <dbReference type="EMBL" id="MPC67641.1"/>
    </source>
</evidence>
<feature type="region of interest" description="Disordered" evidence="1">
    <location>
        <begin position="68"/>
        <end position="148"/>
    </location>
</feature>
<dbReference type="EMBL" id="VSRR010026535">
    <property type="protein sequence ID" value="MPC67641.1"/>
    <property type="molecule type" value="Genomic_DNA"/>
</dbReference>